<keyword evidence="2" id="KW-1185">Reference proteome</keyword>
<organism evidence="1 2">
    <name type="scientific">Psophocarpus tetragonolobus</name>
    <name type="common">Winged bean</name>
    <name type="synonym">Dolichos tetragonolobus</name>
    <dbReference type="NCBI Taxonomy" id="3891"/>
    <lineage>
        <taxon>Eukaryota</taxon>
        <taxon>Viridiplantae</taxon>
        <taxon>Streptophyta</taxon>
        <taxon>Embryophyta</taxon>
        <taxon>Tracheophyta</taxon>
        <taxon>Spermatophyta</taxon>
        <taxon>Magnoliopsida</taxon>
        <taxon>eudicotyledons</taxon>
        <taxon>Gunneridae</taxon>
        <taxon>Pentapetalae</taxon>
        <taxon>rosids</taxon>
        <taxon>fabids</taxon>
        <taxon>Fabales</taxon>
        <taxon>Fabaceae</taxon>
        <taxon>Papilionoideae</taxon>
        <taxon>50 kb inversion clade</taxon>
        <taxon>NPAAA clade</taxon>
        <taxon>indigoferoid/millettioid clade</taxon>
        <taxon>Phaseoleae</taxon>
        <taxon>Psophocarpus</taxon>
    </lineage>
</organism>
<protein>
    <submittedName>
        <fullName evidence="1">Uncharacterized protein</fullName>
    </submittedName>
</protein>
<proteinExistence type="predicted"/>
<comment type="caution">
    <text evidence="1">The sequence shown here is derived from an EMBL/GenBank/DDBJ whole genome shotgun (WGS) entry which is preliminary data.</text>
</comment>
<gene>
    <name evidence="1" type="ORF">VNO78_18423</name>
</gene>
<sequence length="152" mass="17049">MNGSYGATIENNGSKTVSACLYSECCGLEGLHGSGLHSYWWLVERATRIFASLVVGRGLYVVHIWQWLDDQYAKNGGERVAFLASSVFQEISSTVAGIQCKLEEESTYVLALIKDQDVNPLHRYDGALIASIMHMKLWYWVAVFRHSLGEEK</sequence>
<evidence type="ECO:0000313" key="2">
    <source>
        <dbReference type="Proteomes" id="UP001386955"/>
    </source>
</evidence>
<dbReference type="Proteomes" id="UP001386955">
    <property type="component" value="Unassembled WGS sequence"/>
</dbReference>
<reference evidence="1 2" key="1">
    <citation type="submission" date="2024-01" db="EMBL/GenBank/DDBJ databases">
        <title>The genomes of 5 underutilized Papilionoideae crops provide insights into root nodulation and disease resistanc.</title>
        <authorList>
            <person name="Jiang F."/>
        </authorList>
    </citation>
    <scope>NUCLEOTIDE SEQUENCE [LARGE SCALE GENOMIC DNA]</scope>
    <source>
        <strain evidence="1">DUOXIRENSHENG_FW03</strain>
        <tissue evidence="1">Leaves</tissue>
    </source>
</reference>
<dbReference type="EMBL" id="JAYMYS010000004">
    <property type="protein sequence ID" value="KAK7397256.1"/>
    <property type="molecule type" value="Genomic_DNA"/>
</dbReference>
<evidence type="ECO:0000313" key="1">
    <source>
        <dbReference type="EMBL" id="KAK7397256.1"/>
    </source>
</evidence>
<name>A0AAN9XM64_PSOTE</name>
<accession>A0AAN9XM64</accession>
<dbReference type="AlphaFoldDB" id="A0AAN9XM64"/>